<dbReference type="HOGENOM" id="CLU_3257435_0_0_9"/>
<name>A5KMH1_9FIRM</name>
<dbReference type="PaxDb" id="411460-RUMTOR_01443"/>
<protein>
    <submittedName>
        <fullName evidence="1">Uncharacterized protein</fullName>
    </submittedName>
</protein>
<sequence length="42" mass="4708">MGIVTHPFMVIVLPDHSLGIGRAKLLKCKKRNDTLCTLKVFI</sequence>
<organism evidence="1 2">
    <name type="scientific">[Ruminococcus] torques ATCC 27756</name>
    <dbReference type="NCBI Taxonomy" id="411460"/>
    <lineage>
        <taxon>Bacteria</taxon>
        <taxon>Bacillati</taxon>
        <taxon>Bacillota</taxon>
        <taxon>Clostridia</taxon>
        <taxon>Lachnospirales</taxon>
        <taxon>Lachnospiraceae</taxon>
        <taxon>Mediterraneibacter</taxon>
    </lineage>
</organism>
<accession>A5KMH1</accession>
<evidence type="ECO:0000313" key="1">
    <source>
        <dbReference type="EMBL" id="EDK24386.1"/>
    </source>
</evidence>
<comment type="caution">
    <text evidence="1">The sequence shown here is derived from an EMBL/GenBank/DDBJ whole genome shotgun (WGS) entry which is preliminary data.</text>
</comment>
<evidence type="ECO:0000313" key="2">
    <source>
        <dbReference type="Proteomes" id="UP000003577"/>
    </source>
</evidence>
<proteinExistence type="predicted"/>
<gene>
    <name evidence="1" type="ORF">RUMTOR_01443</name>
</gene>
<dbReference type="AlphaFoldDB" id="A5KMH1"/>
<dbReference type="Proteomes" id="UP000003577">
    <property type="component" value="Unassembled WGS sequence"/>
</dbReference>
<reference evidence="1 2" key="1">
    <citation type="submission" date="2007-03" db="EMBL/GenBank/DDBJ databases">
        <authorList>
            <person name="Fulton L."/>
            <person name="Clifton S."/>
            <person name="Fulton B."/>
            <person name="Xu J."/>
            <person name="Minx P."/>
            <person name="Pepin K.H."/>
            <person name="Johnson M."/>
            <person name="Thiruvilangam P."/>
            <person name="Bhonagiri V."/>
            <person name="Nash W.E."/>
            <person name="Mardis E.R."/>
            <person name="Wilson R.K."/>
        </authorList>
    </citation>
    <scope>NUCLEOTIDE SEQUENCE [LARGE SCALE GENOMIC DNA]</scope>
    <source>
        <strain evidence="1 2">ATCC 27756</strain>
    </source>
</reference>
<reference evidence="1 2" key="2">
    <citation type="submission" date="2007-04" db="EMBL/GenBank/DDBJ databases">
        <title>Draft genome sequence of Ruminococcus torques (ATCC 27756).</title>
        <authorList>
            <person name="Sudarsanam P."/>
            <person name="Ley R."/>
            <person name="Guruge J."/>
            <person name="Turnbaugh P.J."/>
            <person name="Mahowald M."/>
            <person name="Liep D."/>
            <person name="Gordon J."/>
        </authorList>
    </citation>
    <scope>NUCLEOTIDE SEQUENCE [LARGE SCALE GENOMIC DNA]</scope>
    <source>
        <strain evidence="1 2">ATCC 27756</strain>
    </source>
</reference>
<dbReference type="EMBL" id="AAVP02000005">
    <property type="protein sequence ID" value="EDK24386.1"/>
    <property type="molecule type" value="Genomic_DNA"/>
</dbReference>